<dbReference type="Proteomes" id="UP000030746">
    <property type="component" value="Unassembled WGS sequence"/>
</dbReference>
<dbReference type="InterPro" id="IPR003609">
    <property type="entry name" value="Pan_app"/>
</dbReference>
<dbReference type="PANTHER" id="PTHR19143:SF327">
    <property type="entry name" value="FI21813P1-RELATED"/>
    <property type="match status" value="1"/>
</dbReference>
<dbReference type="RefSeq" id="XP_009053274.1">
    <property type="nucleotide sequence ID" value="XM_009055026.1"/>
</dbReference>
<dbReference type="PROSITE" id="PS51406">
    <property type="entry name" value="FIBRINOGEN_C_2"/>
    <property type="match status" value="1"/>
</dbReference>
<protein>
    <recommendedName>
        <fullName evidence="1">Fibrinogen C-terminal domain-containing protein</fullName>
    </recommendedName>
</protein>
<dbReference type="AlphaFoldDB" id="V4C3N8"/>
<dbReference type="InterPro" id="IPR002181">
    <property type="entry name" value="Fibrinogen_a/b/g_C_dom"/>
</dbReference>
<evidence type="ECO:0000259" key="1">
    <source>
        <dbReference type="PROSITE" id="PS51406"/>
    </source>
</evidence>
<dbReference type="OMA" id="THIRDKE"/>
<organism evidence="2 3">
    <name type="scientific">Lottia gigantea</name>
    <name type="common">Giant owl limpet</name>
    <dbReference type="NCBI Taxonomy" id="225164"/>
    <lineage>
        <taxon>Eukaryota</taxon>
        <taxon>Metazoa</taxon>
        <taxon>Spiralia</taxon>
        <taxon>Lophotrochozoa</taxon>
        <taxon>Mollusca</taxon>
        <taxon>Gastropoda</taxon>
        <taxon>Patellogastropoda</taxon>
        <taxon>Lottioidea</taxon>
        <taxon>Lottiidae</taxon>
        <taxon>Lottia</taxon>
    </lineage>
</organism>
<dbReference type="Pfam" id="PF00147">
    <property type="entry name" value="Fibrinogen_C"/>
    <property type="match status" value="1"/>
</dbReference>
<dbReference type="GO" id="GO:0005615">
    <property type="term" value="C:extracellular space"/>
    <property type="evidence" value="ECO:0007669"/>
    <property type="project" value="TreeGrafter"/>
</dbReference>
<feature type="domain" description="Fibrinogen C-terminal" evidence="1">
    <location>
        <begin position="175"/>
        <end position="395"/>
    </location>
</feature>
<name>V4C3N8_LOTGI</name>
<evidence type="ECO:0000313" key="2">
    <source>
        <dbReference type="EMBL" id="ESO96159.1"/>
    </source>
</evidence>
<dbReference type="Gene3D" id="4.10.530.10">
    <property type="entry name" value="Gamma-fibrinogen Carboxyl Terminal Fragment, domain 2"/>
    <property type="match status" value="1"/>
</dbReference>
<dbReference type="HOGENOM" id="CLU_698868_0_0_1"/>
<dbReference type="CTD" id="20238314"/>
<dbReference type="Pfam" id="PF00024">
    <property type="entry name" value="PAN_1"/>
    <property type="match status" value="1"/>
</dbReference>
<keyword evidence="3" id="KW-1185">Reference proteome</keyword>
<dbReference type="PANTHER" id="PTHR19143">
    <property type="entry name" value="FIBRINOGEN/TENASCIN/ANGIOPOEITIN"/>
    <property type="match status" value="1"/>
</dbReference>
<dbReference type="Gene3D" id="3.90.215.10">
    <property type="entry name" value="Gamma Fibrinogen, chain A, domain 1"/>
    <property type="match status" value="1"/>
</dbReference>
<dbReference type="Gene3D" id="3.50.4.10">
    <property type="entry name" value="Hepatocyte Growth Factor"/>
    <property type="match status" value="1"/>
</dbReference>
<gene>
    <name evidence="2" type="ORF">LOTGIDRAFT_160146</name>
</gene>
<evidence type="ECO:0000313" key="3">
    <source>
        <dbReference type="Proteomes" id="UP000030746"/>
    </source>
</evidence>
<accession>V4C3N8</accession>
<dbReference type="SMART" id="SM00186">
    <property type="entry name" value="FBG"/>
    <property type="match status" value="1"/>
</dbReference>
<dbReference type="SUPFAM" id="SSF56496">
    <property type="entry name" value="Fibrinogen C-terminal domain-like"/>
    <property type="match status" value="1"/>
</dbReference>
<sequence length="395" mass="44474">MCVGLLRADIVTNSFHKVGDCSAASVAPAFVGKVKSRSRIHCSTQCSKISECNSVIYQAATKTCLFYDANEGTCPSTNGREVDVYKKNAVVSTLSSVSSDSPTTSYSNIGSTEQVMEETSQTLQSNGIQNLHTDISTSTSTQSTSNSTISSVTNYDPSCVHGNYYMDNGRSLCICNDGFMGTDCRERFTRCTDWSNYLSTLKNWDVSSDYYTTQYSRQVTIQPPNSPQPFSVQCKFTSFTAETYVYMNTEKDRNNFDKTWSKMKEGFVFNGGFWIGMDRLYELITNERSFGEQTMIVTWVESNSRKYTVMVVNNLQIGNETTNYQVQYTNGRLGYFSSFPDLNGAMFSTKDNDNDGVSDLNCANKNKRAFWYNGECSFDTLILFHIKLRKYSTWP</sequence>
<dbReference type="InterPro" id="IPR036056">
    <property type="entry name" value="Fibrinogen-like_C"/>
</dbReference>
<dbReference type="EMBL" id="KB201549">
    <property type="protein sequence ID" value="ESO96159.1"/>
    <property type="molecule type" value="Genomic_DNA"/>
</dbReference>
<proteinExistence type="predicted"/>
<dbReference type="KEGG" id="lgi:LOTGIDRAFT_160146"/>
<dbReference type="InterPro" id="IPR050373">
    <property type="entry name" value="Fibrinogen_C-term_domain"/>
</dbReference>
<reference evidence="2 3" key="1">
    <citation type="journal article" date="2013" name="Nature">
        <title>Insights into bilaterian evolution from three spiralian genomes.</title>
        <authorList>
            <person name="Simakov O."/>
            <person name="Marletaz F."/>
            <person name="Cho S.J."/>
            <person name="Edsinger-Gonzales E."/>
            <person name="Havlak P."/>
            <person name="Hellsten U."/>
            <person name="Kuo D.H."/>
            <person name="Larsson T."/>
            <person name="Lv J."/>
            <person name="Arendt D."/>
            <person name="Savage R."/>
            <person name="Osoegawa K."/>
            <person name="de Jong P."/>
            <person name="Grimwood J."/>
            <person name="Chapman J.A."/>
            <person name="Shapiro H."/>
            <person name="Aerts A."/>
            <person name="Otillar R.P."/>
            <person name="Terry A.Y."/>
            <person name="Boore J.L."/>
            <person name="Grigoriev I.V."/>
            <person name="Lindberg D.R."/>
            <person name="Seaver E.C."/>
            <person name="Weisblat D.A."/>
            <person name="Putnam N.H."/>
            <person name="Rokhsar D.S."/>
        </authorList>
    </citation>
    <scope>NUCLEOTIDE SEQUENCE [LARGE SCALE GENOMIC DNA]</scope>
</reference>
<dbReference type="GeneID" id="20238314"/>
<dbReference type="InterPro" id="IPR014716">
    <property type="entry name" value="Fibrinogen_a/b/g_C_1"/>
</dbReference>